<comment type="caution">
    <text evidence="1">The sequence shown here is derived from an EMBL/GenBank/DDBJ whole genome shotgun (WGS) entry which is preliminary data.</text>
</comment>
<dbReference type="Proteomes" id="UP001234297">
    <property type="component" value="Chromosome 10"/>
</dbReference>
<keyword evidence="2" id="KW-1185">Reference proteome</keyword>
<proteinExistence type="predicted"/>
<sequence length="85" mass="9760">MVSLESGEGDEDDDKDHFPGSTKLEWIWEERVERGRRSLLPGFALGFDAYLFTTSECEHQNLFSNGRTQLPVILNLDHSFVKQCL</sequence>
<evidence type="ECO:0000313" key="2">
    <source>
        <dbReference type="Proteomes" id="UP001234297"/>
    </source>
</evidence>
<dbReference type="EMBL" id="CM056818">
    <property type="protein sequence ID" value="KAJ8621981.1"/>
    <property type="molecule type" value="Genomic_DNA"/>
</dbReference>
<accession>A0ACC2KLS1</accession>
<evidence type="ECO:0000313" key="1">
    <source>
        <dbReference type="EMBL" id="KAJ8621981.1"/>
    </source>
</evidence>
<name>A0ACC2KLS1_PERAE</name>
<organism evidence="1 2">
    <name type="scientific">Persea americana</name>
    <name type="common">Avocado</name>
    <dbReference type="NCBI Taxonomy" id="3435"/>
    <lineage>
        <taxon>Eukaryota</taxon>
        <taxon>Viridiplantae</taxon>
        <taxon>Streptophyta</taxon>
        <taxon>Embryophyta</taxon>
        <taxon>Tracheophyta</taxon>
        <taxon>Spermatophyta</taxon>
        <taxon>Magnoliopsida</taxon>
        <taxon>Magnoliidae</taxon>
        <taxon>Laurales</taxon>
        <taxon>Lauraceae</taxon>
        <taxon>Persea</taxon>
    </lineage>
</organism>
<protein>
    <submittedName>
        <fullName evidence="1">Uncharacterized protein</fullName>
    </submittedName>
</protein>
<reference evidence="1 2" key="1">
    <citation type="journal article" date="2022" name="Hortic Res">
        <title>A haplotype resolved chromosomal level avocado genome allows analysis of novel avocado genes.</title>
        <authorList>
            <person name="Nath O."/>
            <person name="Fletcher S.J."/>
            <person name="Hayward A."/>
            <person name="Shaw L.M."/>
            <person name="Masouleh A.K."/>
            <person name="Furtado A."/>
            <person name="Henry R.J."/>
            <person name="Mitter N."/>
        </authorList>
    </citation>
    <scope>NUCLEOTIDE SEQUENCE [LARGE SCALE GENOMIC DNA]</scope>
    <source>
        <strain evidence="2">cv. Hass</strain>
    </source>
</reference>
<gene>
    <name evidence="1" type="ORF">MRB53_030510</name>
</gene>